<evidence type="ECO:0000313" key="3">
    <source>
        <dbReference type="Proteomes" id="UP001500729"/>
    </source>
</evidence>
<sequence length="68" mass="7336">MKMNPKMKAVFQLVSALSAVFGLRASFRDARANNDKLALADTIITTLGLITGTALAVRTLRRGEDADK</sequence>
<organism evidence="2 3">
    <name type="scientific">Saccharopolyspora erythraea</name>
    <name type="common">Streptomyces erythraeus</name>
    <dbReference type="NCBI Taxonomy" id="1836"/>
    <lineage>
        <taxon>Bacteria</taxon>
        <taxon>Bacillati</taxon>
        <taxon>Actinomycetota</taxon>
        <taxon>Actinomycetes</taxon>
        <taxon>Pseudonocardiales</taxon>
        <taxon>Pseudonocardiaceae</taxon>
        <taxon>Saccharopolyspora</taxon>
    </lineage>
</organism>
<feature type="transmembrane region" description="Helical" evidence="1">
    <location>
        <begin position="38"/>
        <end position="60"/>
    </location>
</feature>
<keyword evidence="1" id="KW-0472">Membrane</keyword>
<protein>
    <submittedName>
        <fullName evidence="2">Uncharacterized protein</fullName>
    </submittedName>
</protein>
<dbReference type="Proteomes" id="UP001500729">
    <property type="component" value="Unassembled WGS sequence"/>
</dbReference>
<name>A0ABN1BV00_SACER</name>
<proteinExistence type="predicted"/>
<accession>A0ABN1BV00</accession>
<comment type="caution">
    <text evidence="2">The sequence shown here is derived from an EMBL/GenBank/DDBJ whole genome shotgun (WGS) entry which is preliminary data.</text>
</comment>
<dbReference type="EMBL" id="BAAAGS010000001">
    <property type="protein sequence ID" value="GAA0505962.1"/>
    <property type="molecule type" value="Genomic_DNA"/>
</dbReference>
<keyword evidence="1" id="KW-1133">Transmembrane helix</keyword>
<evidence type="ECO:0000256" key="1">
    <source>
        <dbReference type="SAM" id="Phobius"/>
    </source>
</evidence>
<evidence type="ECO:0000313" key="2">
    <source>
        <dbReference type="EMBL" id="GAA0505962.1"/>
    </source>
</evidence>
<reference evidence="2 3" key="1">
    <citation type="journal article" date="2019" name="Int. J. Syst. Evol. Microbiol.">
        <title>The Global Catalogue of Microorganisms (GCM) 10K type strain sequencing project: providing services to taxonomists for standard genome sequencing and annotation.</title>
        <authorList>
            <consortium name="The Broad Institute Genomics Platform"/>
            <consortium name="The Broad Institute Genome Sequencing Center for Infectious Disease"/>
            <person name="Wu L."/>
            <person name="Ma J."/>
        </authorList>
    </citation>
    <scope>NUCLEOTIDE SEQUENCE [LARGE SCALE GENOMIC DNA]</scope>
    <source>
        <strain evidence="2 3">JCM 10303</strain>
    </source>
</reference>
<gene>
    <name evidence="2" type="ORF">GCM10009533_00820</name>
</gene>
<keyword evidence="3" id="KW-1185">Reference proteome</keyword>
<keyword evidence="1" id="KW-0812">Transmembrane</keyword>